<feature type="compositionally biased region" description="Basic and acidic residues" evidence="3">
    <location>
        <begin position="331"/>
        <end position="340"/>
    </location>
</feature>
<keyword evidence="2" id="KW-0560">Oxidoreductase</keyword>
<dbReference type="InterPro" id="IPR026992">
    <property type="entry name" value="DIOX_N"/>
</dbReference>
<evidence type="ECO:0000256" key="1">
    <source>
        <dbReference type="ARBA" id="ARBA00008056"/>
    </source>
</evidence>
<dbReference type="InterPro" id="IPR050231">
    <property type="entry name" value="Iron_ascorbate_oxido_reductase"/>
</dbReference>
<dbReference type="InterPro" id="IPR005123">
    <property type="entry name" value="Oxoglu/Fe-dep_dioxygenase_dom"/>
</dbReference>
<dbReference type="SUPFAM" id="SSF51197">
    <property type="entry name" value="Clavaminate synthase-like"/>
    <property type="match status" value="1"/>
</dbReference>
<dbReference type="OrthoDB" id="627829at2759"/>
<dbReference type="InterPro" id="IPR044861">
    <property type="entry name" value="IPNS-like_FE2OG_OXY"/>
</dbReference>
<evidence type="ECO:0000313" key="6">
    <source>
        <dbReference type="Proteomes" id="UP000193144"/>
    </source>
</evidence>
<evidence type="ECO:0000313" key="5">
    <source>
        <dbReference type="EMBL" id="ORY15145.1"/>
    </source>
</evidence>
<name>A0A1Y1ZZE5_9PLEO</name>
<dbReference type="InterPro" id="IPR027443">
    <property type="entry name" value="IPNS-like_sf"/>
</dbReference>
<dbReference type="GO" id="GO:0044283">
    <property type="term" value="P:small molecule biosynthetic process"/>
    <property type="evidence" value="ECO:0007669"/>
    <property type="project" value="UniProtKB-ARBA"/>
</dbReference>
<dbReference type="EMBL" id="MCFA01000027">
    <property type="protein sequence ID" value="ORY15145.1"/>
    <property type="molecule type" value="Genomic_DNA"/>
</dbReference>
<dbReference type="AlphaFoldDB" id="A0A1Y1ZZE5"/>
<organism evidence="5 6">
    <name type="scientific">Clohesyomyces aquaticus</name>
    <dbReference type="NCBI Taxonomy" id="1231657"/>
    <lineage>
        <taxon>Eukaryota</taxon>
        <taxon>Fungi</taxon>
        <taxon>Dikarya</taxon>
        <taxon>Ascomycota</taxon>
        <taxon>Pezizomycotina</taxon>
        <taxon>Dothideomycetes</taxon>
        <taxon>Pleosporomycetidae</taxon>
        <taxon>Pleosporales</taxon>
        <taxon>Lindgomycetaceae</taxon>
        <taxon>Clohesyomyces</taxon>
    </lineage>
</organism>
<accession>A0A1Y1ZZE5</accession>
<keyword evidence="6" id="KW-1185">Reference proteome</keyword>
<proteinExistence type="inferred from homology"/>
<dbReference type="Proteomes" id="UP000193144">
    <property type="component" value="Unassembled WGS sequence"/>
</dbReference>
<dbReference type="GO" id="GO:0046872">
    <property type="term" value="F:metal ion binding"/>
    <property type="evidence" value="ECO:0007669"/>
    <property type="project" value="UniProtKB-KW"/>
</dbReference>
<dbReference type="GO" id="GO:0016491">
    <property type="term" value="F:oxidoreductase activity"/>
    <property type="evidence" value="ECO:0007669"/>
    <property type="project" value="UniProtKB-KW"/>
</dbReference>
<comment type="caution">
    <text evidence="5">The sequence shown here is derived from an EMBL/GenBank/DDBJ whole genome shotgun (WGS) entry which is preliminary data.</text>
</comment>
<evidence type="ECO:0000256" key="3">
    <source>
        <dbReference type="SAM" id="MobiDB-lite"/>
    </source>
</evidence>
<reference evidence="5 6" key="1">
    <citation type="submission" date="2016-07" db="EMBL/GenBank/DDBJ databases">
        <title>Pervasive Adenine N6-methylation of Active Genes in Fungi.</title>
        <authorList>
            <consortium name="DOE Joint Genome Institute"/>
            <person name="Mondo S.J."/>
            <person name="Dannebaum R.O."/>
            <person name="Kuo R.C."/>
            <person name="Labutti K."/>
            <person name="Haridas S."/>
            <person name="Kuo A."/>
            <person name="Salamov A."/>
            <person name="Ahrendt S.R."/>
            <person name="Lipzen A."/>
            <person name="Sullivan W."/>
            <person name="Andreopoulos W.B."/>
            <person name="Clum A."/>
            <person name="Lindquist E."/>
            <person name="Daum C."/>
            <person name="Ramamoorthy G.K."/>
            <person name="Gryganskyi A."/>
            <person name="Culley D."/>
            <person name="Magnuson J.K."/>
            <person name="James T.Y."/>
            <person name="O'Malley M.A."/>
            <person name="Stajich J.E."/>
            <person name="Spatafora J.W."/>
            <person name="Visel A."/>
            <person name="Grigoriev I.V."/>
        </authorList>
    </citation>
    <scope>NUCLEOTIDE SEQUENCE [LARGE SCALE GENOMIC DNA]</scope>
    <source>
        <strain evidence="5 6">CBS 115471</strain>
    </source>
</reference>
<keyword evidence="2" id="KW-0479">Metal-binding</keyword>
<dbReference type="Gene3D" id="2.60.120.330">
    <property type="entry name" value="B-lactam Antibiotic, Isopenicillin N Synthase, Chain"/>
    <property type="match status" value="1"/>
</dbReference>
<dbReference type="STRING" id="1231657.A0A1Y1ZZE5"/>
<feature type="region of interest" description="Disordered" evidence="3">
    <location>
        <begin position="328"/>
        <end position="347"/>
    </location>
</feature>
<sequence length="382" mass="42845">MNSDSDSLPILDLSEAKDPVLKERFLSRLHDALFNIGFLYIKNHGVRPDTISNLVSLLPALFAQLPEAKAALSKMNSPHFLGYSGYAEEITLGEKDLREQFDFATEVPVIWDSALPEKGTPTSEKDFSKLYWRLRGPNQWPSDSHVPGFRKAFTDYHDALQMLSYQFVHLVEESFGISVGTFDTFFRPASVHDVVHEFVPPQHRIKLVKYPPSPSSDGGVRGQGVGSHKDSSGWLTFLYQVGEEEGLEVLDSHGKWIVAPPIRGTFVVNFGNAFEAATQGAVKATIHRVKAPGPSASPRYSIPFFQGLPLDLTVSEIQSYMPESVRGLRRASADNDREDSVSSFQDPRWDSLGESQLRKWIRSHPDVATKWYGKQVTDFYLQ</sequence>
<dbReference type="PROSITE" id="PS51471">
    <property type="entry name" value="FE2OG_OXY"/>
    <property type="match status" value="1"/>
</dbReference>
<dbReference type="PANTHER" id="PTHR47990">
    <property type="entry name" value="2-OXOGLUTARATE (2OG) AND FE(II)-DEPENDENT OXYGENASE SUPERFAMILY PROTEIN-RELATED"/>
    <property type="match status" value="1"/>
</dbReference>
<evidence type="ECO:0000256" key="2">
    <source>
        <dbReference type="RuleBase" id="RU003682"/>
    </source>
</evidence>
<dbReference type="Pfam" id="PF03171">
    <property type="entry name" value="2OG-FeII_Oxy"/>
    <property type="match status" value="1"/>
</dbReference>
<comment type="similarity">
    <text evidence="1 2">Belongs to the iron/ascorbate-dependent oxidoreductase family.</text>
</comment>
<keyword evidence="2" id="KW-0408">Iron</keyword>
<evidence type="ECO:0000259" key="4">
    <source>
        <dbReference type="PROSITE" id="PS51471"/>
    </source>
</evidence>
<feature type="domain" description="Fe2OG dioxygenase" evidence="4">
    <location>
        <begin position="201"/>
        <end position="308"/>
    </location>
</feature>
<protein>
    <recommendedName>
        <fullName evidence="4">Fe2OG dioxygenase domain-containing protein</fullName>
    </recommendedName>
</protein>
<gene>
    <name evidence="5" type="ORF">BCR34DRAFT_478299</name>
</gene>
<dbReference type="Pfam" id="PF14226">
    <property type="entry name" value="DIOX_N"/>
    <property type="match status" value="1"/>
</dbReference>